<dbReference type="Pfam" id="PF04193">
    <property type="entry name" value="PQ-loop"/>
    <property type="match status" value="1"/>
</dbReference>
<dbReference type="Proteomes" id="UP001201980">
    <property type="component" value="Unassembled WGS sequence"/>
</dbReference>
<dbReference type="GO" id="GO:0016020">
    <property type="term" value="C:membrane"/>
    <property type="evidence" value="ECO:0007669"/>
    <property type="project" value="UniProtKB-SubCell"/>
</dbReference>
<feature type="transmembrane region" description="Helical" evidence="6">
    <location>
        <begin position="131"/>
        <end position="150"/>
    </location>
</feature>
<sequence>MFEWLTSLAGFAAPLFLILSPVLSYSDQAYSMHRNRSSKGFSLDIPLIMLVASFLRIFYYPGARFDTALLIQSFIMVVIQVILLKVALDHRPLPSTKGGEMSTPFAGAQDNNFFTMPRPYSFWQWRSARPYWQFLLYMFISLTALELLLAPFDSIYGKYSSTIGYIGLSIEATLPLPQLFANNRAKSCKGFRLSVLASWLAGDAMKMFWFFTATTEIPWAFKLCGIFQACCDSFLGVQYWMYGDGETQPSAPVAMGGMAPVHAPRADAMAKMNPYTQQGQFLPRKPTGTFSPRRSATPVLGEKAS</sequence>
<keyword evidence="2 6" id="KW-0812">Transmembrane</keyword>
<evidence type="ECO:0000256" key="5">
    <source>
        <dbReference type="SAM" id="MobiDB-lite"/>
    </source>
</evidence>
<dbReference type="GO" id="GO:0005829">
    <property type="term" value="C:cytosol"/>
    <property type="evidence" value="ECO:0007669"/>
    <property type="project" value="GOC"/>
</dbReference>
<dbReference type="GO" id="GO:0005802">
    <property type="term" value="C:trans-Golgi network"/>
    <property type="evidence" value="ECO:0007669"/>
    <property type="project" value="TreeGrafter"/>
</dbReference>
<evidence type="ECO:0000313" key="8">
    <source>
        <dbReference type="Proteomes" id="UP001201980"/>
    </source>
</evidence>
<keyword evidence="4 6" id="KW-0472">Membrane</keyword>
<comment type="subcellular location">
    <subcellularLocation>
        <location evidence="1">Membrane</location>
        <topology evidence="1">Multi-pass membrane protein</topology>
    </subcellularLocation>
</comment>
<proteinExistence type="predicted"/>
<name>A0AAD5WP18_9PEZI</name>
<evidence type="ECO:0000256" key="3">
    <source>
        <dbReference type="ARBA" id="ARBA00022989"/>
    </source>
</evidence>
<dbReference type="Gene3D" id="1.20.1280.290">
    <property type="match status" value="2"/>
</dbReference>
<comment type="caution">
    <text evidence="7">The sequence shown here is derived from an EMBL/GenBank/DDBJ whole genome shotgun (WGS) entry which is preliminary data.</text>
</comment>
<evidence type="ECO:0000256" key="6">
    <source>
        <dbReference type="SAM" id="Phobius"/>
    </source>
</evidence>
<organism evidence="7 8">
    <name type="scientific">Zalerion maritima</name>
    <dbReference type="NCBI Taxonomy" id="339359"/>
    <lineage>
        <taxon>Eukaryota</taxon>
        <taxon>Fungi</taxon>
        <taxon>Dikarya</taxon>
        <taxon>Ascomycota</taxon>
        <taxon>Pezizomycotina</taxon>
        <taxon>Sordariomycetes</taxon>
        <taxon>Lulworthiomycetidae</taxon>
        <taxon>Lulworthiales</taxon>
        <taxon>Lulworthiaceae</taxon>
        <taxon>Zalerion</taxon>
    </lineage>
</organism>
<feature type="transmembrane region" description="Helical" evidence="6">
    <location>
        <begin position="67"/>
        <end position="88"/>
    </location>
</feature>
<gene>
    <name evidence="7" type="ORF">MKZ38_007734</name>
</gene>
<evidence type="ECO:0000256" key="1">
    <source>
        <dbReference type="ARBA" id="ARBA00004141"/>
    </source>
</evidence>
<evidence type="ECO:0000256" key="4">
    <source>
        <dbReference type="ARBA" id="ARBA00023136"/>
    </source>
</evidence>
<dbReference type="EMBL" id="JAKWBI020000506">
    <property type="protein sequence ID" value="KAJ2894318.1"/>
    <property type="molecule type" value="Genomic_DNA"/>
</dbReference>
<keyword evidence="3 6" id="KW-1133">Transmembrane helix</keyword>
<feature type="transmembrane region" description="Helical" evidence="6">
    <location>
        <begin position="40"/>
        <end position="60"/>
    </location>
</feature>
<evidence type="ECO:0000313" key="7">
    <source>
        <dbReference type="EMBL" id="KAJ2894318.1"/>
    </source>
</evidence>
<dbReference type="GO" id="GO:0005768">
    <property type="term" value="C:endosome"/>
    <property type="evidence" value="ECO:0007669"/>
    <property type="project" value="TreeGrafter"/>
</dbReference>
<keyword evidence="8" id="KW-1185">Reference proteome</keyword>
<evidence type="ECO:0008006" key="9">
    <source>
        <dbReference type="Google" id="ProtNLM"/>
    </source>
</evidence>
<dbReference type="PANTHER" id="PTHR14856">
    <property type="entry name" value="PQ-LOOP REPEAT-CONTAINING PROTEIN 1-LIKE PROTEIN"/>
    <property type="match status" value="1"/>
</dbReference>
<evidence type="ECO:0000256" key="2">
    <source>
        <dbReference type="ARBA" id="ARBA00022692"/>
    </source>
</evidence>
<reference evidence="7" key="1">
    <citation type="submission" date="2022-07" db="EMBL/GenBank/DDBJ databases">
        <title>Draft genome sequence of Zalerion maritima ATCC 34329, a (micro)plastics degrading marine fungus.</title>
        <authorList>
            <person name="Paco A."/>
            <person name="Goncalves M.F.M."/>
            <person name="Rocha-Santos T.A.P."/>
            <person name="Alves A."/>
        </authorList>
    </citation>
    <scope>NUCLEOTIDE SEQUENCE</scope>
    <source>
        <strain evidence="7">ATCC 34329</strain>
    </source>
</reference>
<dbReference type="AlphaFoldDB" id="A0AAD5WP18"/>
<feature type="region of interest" description="Disordered" evidence="5">
    <location>
        <begin position="281"/>
        <end position="305"/>
    </location>
</feature>
<dbReference type="InterPro" id="IPR006603">
    <property type="entry name" value="PQ-loop_rpt"/>
</dbReference>
<accession>A0AAD5WP18</accession>
<protein>
    <recommendedName>
        <fullName evidence="9">PQ loop repeat protein</fullName>
    </recommendedName>
</protein>
<dbReference type="FunFam" id="1.20.1280.290:FF:000005">
    <property type="entry name" value="PQ-loop repeat-containing protein 1"/>
    <property type="match status" value="1"/>
</dbReference>
<dbReference type="PANTHER" id="PTHR14856:SF9">
    <property type="entry name" value="PQ-LOOP REPEAT-CONTAINING PROTEIN 1"/>
    <property type="match status" value="1"/>
</dbReference>
<dbReference type="GO" id="GO:0042147">
    <property type="term" value="P:retrograde transport, endosome to Golgi"/>
    <property type="evidence" value="ECO:0007669"/>
    <property type="project" value="TreeGrafter"/>
</dbReference>
<dbReference type="InterPro" id="IPR052241">
    <property type="entry name" value="SLC66/Scramblase_ANY1"/>
</dbReference>
<dbReference type="GO" id="GO:0045332">
    <property type="term" value="P:phospholipid translocation"/>
    <property type="evidence" value="ECO:0007669"/>
    <property type="project" value="TreeGrafter"/>
</dbReference>